<comment type="caution">
    <text evidence="1">The sequence shown here is derived from an EMBL/GenBank/DDBJ whole genome shotgun (WGS) entry which is preliminary data.</text>
</comment>
<protein>
    <submittedName>
        <fullName evidence="1">Uncharacterized protein</fullName>
    </submittedName>
</protein>
<name>A0ABQ5A1A9_9ASTR</name>
<proteinExistence type="predicted"/>
<sequence length="240" mass="27911">MGEAGISLMLNSLLKTGVLDDDFEDEKDDAYNEAIKDMLKELRCRMEMRMHVTVLQVEVISFTSVTHPLVHPANVLLNDSIFYTLLRSFQSAMLSLKKFTRVKSLCIQLLSSFDNPLLFKWKIKFGNQLDTLLFLSHGAIYHNQILHDKENSHEEYIWMKRNIMLLCWMDAMFSHDMLLCSIEKIPTLENISITDSGKRRIPYETIEQRLLNCKNVYHEAVEYYVPLLKLPISGYVITPS</sequence>
<evidence type="ECO:0000313" key="2">
    <source>
        <dbReference type="Proteomes" id="UP001151760"/>
    </source>
</evidence>
<accession>A0ABQ5A1A9</accession>
<dbReference type="EMBL" id="BQNB010011877">
    <property type="protein sequence ID" value="GJS96313.1"/>
    <property type="molecule type" value="Genomic_DNA"/>
</dbReference>
<evidence type="ECO:0000313" key="1">
    <source>
        <dbReference type="EMBL" id="GJS96313.1"/>
    </source>
</evidence>
<organism evidence="1 2">
    <name type="scientific">Tanacetum coccineum</name>
    <dbReference type="NCBI Taxonomy" id="301880"/>
    <lineage>
        <taxon>Eukaryota</taxon>
        <taxon>Viridiplantae</taxon>
        <taxon>Streptophyta</taxon>
        <taxon>Embryophyta</taxon>
        <taxon>Tracheophyta</taxon>
        <taxon>Spermatophyta</taxon>
        <taxon>Magnoliopsida</taxon>
        <taxon>eudicotyledons</taxon>
        <taxon>Gunneridae</taxon>
        <taxon>Pentapetalae</taxon>
        <taxon>asterids</taxon>
        <taxon>campanulids</taxon>
        <taxon>Asterales</taxon>
        <taxon>Asteraceae</taxon>
        <taxon>Asteroideae</taxon>
        <taxon>Anthemideae</taxon>
        <taxon>Anthemidinae</taxon>
        <taxon>Tanacetum</taxon>
    </lineage>
</organism>
<dbReference type="Proteomes" id="UP001151760">
    <property type="component" value="Unassembled WGS sequence"/>
</dbReference>
<keyword evidence="2" id="KW-1185">Reference proteome</keyword>
<reference evidence="1" key="1">
    <citation type="journal article" date="2022" name="Int. J. Mol. Sci.">
        <title>Draft Genome of Tanacetum Coccineum: Genomic Comparison of Closely Related Tanacetum-Family Plants.</title>
        <authorList>
            <person name="Yamashiro T."/>
            <person name="Shiraishi A."/>
            <person name="Nakayama K."/>
            <person name="Satake H."/>
        </authorList>
    </citation>
    <scope>NUCLEOTIDE SEQUENCE</scope>
</reference>
<reference evidence="1" key="2">
    <citation type="submission" date="2022-01" db="EMBL/GenBank/DDBJ databases">
        <authorList>
            <person name="Yamashiro T."/>
            <person name="Shiraishi A."/>
            <person name="Satake H."/>
            <person name="Nakayama K."/>
        </authorList>
    </citation>
    <scope>NUCLEOTIDE SEQUENCE</scope>
</reference>
<gene>
    <name evidence="1" type="ORF">Tco_0803281</name>
</gene>